<dbReference type="GeneID" id="30176534"/>
<dbReference type="Gene3D" id="3.30.160.20">
    <property type="match status" value="1"/>
</dbReference>
<keyword evidence="1" id="KW-0694">RNA-binding</keyword>
<dbReference type="PROSITE" id="PS50137">
    <property type="entry name" value="DS_RBD"/>
    <property type="match status" value="1"/>
</dbReference>
<organism evidence="4 5">
    <name type="scientific">Pichia membranifaciens NRRL Y-2026</name>
    <dbReference type="NCBI Taxonomy" id="763406"/>
    <lineage>
        <taxon>Eukaryota</taxon>
        <taxon>Fungi</taxon>
        <taxon>Dikarya</taxon>
        <taxon>Ascomycota</taxon>
        <taxon>Saccharomycotina</taxon>
        <taxon>Pichiomycetes</taxon>
        <taxon>Pichiales</taxon>
        <taxon>Pichiaceae</taxon>
        <taxon>Pichia</taxon>
    </lineage>
</organism>
<dbReference type="AlphaFoldDB" id="A0A1E3NL31"/>
<dbReference type="SUPFAM" id="SSF54768">
    <property type="entry name" value="dsRNA-binding domain-like"/>
    <property type="match status" value="1"/>
</dbReference>
<gene>
    <name evidence="4" type="ORF">PICMEDRAFT_11808</name>
</gene>
<dbReference type="EMBL" id="KV454003">
    <property type="protein sequence ID" value="ODQ46844.1"/>
    <property type="molecule type" value="Genomic_DNA"/>
</dbReference>
<evidence type="ECO:0000256" key="1">
    <source>
        <dbReference type="PROSITE-ProRule" id="PRU00266"/>
    </source>
</evidence>
<dbReference type="OrthoDB" id="3997413at2759"/>
<keyword evidence="5" id="KW-1185">Reference proteome</keyword>
<sequence>MFNSLPVPQQQHQLSGPSGAKLHAAVQSLKVAFADILDQNNYTSADINDPYVSFALSLYSRYNNDPDFHNMMTILMQLPPQLDIRSNINPAGAATAAEPGTLNLLSPAIPYLYHSDIPFVFSLFPSFPYLPLGELTPTLLNDDLEFERFCLVGTSILEYLIKITLYKKEKNLPAFEIMKTVRSIINTRSLTILCQAYNVEFNYKFMGYQAAPSKIFLSYFGKYYEHYLKEGDAKVEWEKLFKWMEQLLGYVDEENVKGEDESRQRKVDSQGIAKGIDMGVSHPEASNMSEPNYLEDKPSVSASLDNEKSQNEQFNLQELIQSVQQDLNQSICSSVEISYSLGEHPDLKTGMFSCKFFLDKVEFSSASAVNKKLAKSGAALFAAIDNKLIKFLKRSYHDYWTKKYIQREALIRRAFSLDSRFEYKDADSLPPNVSVSNEMGISEDHSKASNLTDPAIEKEKTLLSTAKEKVYAYYNSKFNIVPKYEFSQLGNARFEARLFLGDKMVSSAEAPNKKDAGAKAALQVIEQNLDVF</sequence>
<dbReference type="RefSeq" id="XP_019017957.1">
    <property type="nucleotide sequence ID" value="XM_019159847.1"/>
</dbReference>
<evidence type="ECO:0000256" key="2">
    <source>
        <dbReference type="SAM" id="MobiDB-lite"/>
    </source>
</evidence>
<dbReference type="Pfam" id="PF00035">
    <property type="entry name" value="dsrm"/>
    <property type="match status" value="1"/>
</dbReference>
<dbReference type="SMART" id="SM00358">
    <property type="entry name" value="DSRM"/>
    <property type="match status" value="1"/>
</dbReference>
<feature type="domain" description="DRBM" evidence="3">
    <location>
        <begin position="465"/>
        <end position="530"/>
    </location>
</feature>
<reference evidence="4 5" key="1">
    <citation type="journal article" date="2016" name="Proc. Natl. Acad. Sci. U.S.A.">
        <title>Comparative genomics of biotechnologically important yeasts.</title>
        <authorList>
            <person name="Riley R."/>
            <person name="Haridas S."/>
            <person name="Wolfe K.H."/>
            <person name="Lopes M.R."/>
            <person name="Hittinger C.T."/>
            <person name="Goeker M."/>
            <person name="Salamov A.A."/>
            <person name="Wisecaver J.H."/>
            <person name="Long T.M."/>
            <person name="Calvey C.H."/>
            <person name="Aerts A.L."/>
            <person name="Barry K.W."/>
            <person name="Choi C."/>
            <person name="Clum A."/>
            <person name="Coughlan A.Y."/>
            <person name="Deshpande S."/>
            <person name="Douglass A.P."/>
            <person name="Hanson S.J."/>
            <person name="Klenk H.-P."/>
            <person name="LaButti K.M."/>
            <person name="Lapidus A."/>
            <person name="Lindquist E.A."/>
            <person name="Lipzen A.M."/>
            <person name="Meier-Kolthoff J.P."/>
            <person name="Ohm R.A."/>
            <person name="Otillar R.P."/>
            <person name="Pangilinan J.L."/>
            <person name="Peng Y."/>
            <person name="Rokas A."/>
            <person name="Rosa C.A."/>
            <person name="Scheuner C."/>
            <person name="Sibirny A.A."/>
            <person name="Slot J.C."/>
            <person name="Stielow J.B."/>
            <person name="Sun H."/>
            <person name="Kurtzman C.P."/>
            <person name="Blackwell M."/>
            <person name="Grigoriev I.V."/>
            <person name="Jeffries T.W."/>
        </authorList>
    </citation>
    <scope>NUCLEOTIDE SEQUENCE [LARGE SCALE GENOMIC DNA]</scope>
    <source>
        <strain evidence="4 5">NRRL Y-2026</strain>
    </source>
</reference>
<feature type="region of interest" description="Disordered" evidence="2">
    <location>
        <begin position="279"/>
        <end position="300"/>
    </location>
</feature>
<proteinExistence type="predicted"/>
<dbReference type="InterPro" id="IPR014720">
    <property type="entry name" value="dsRBD_dom"/>
</dbReference>
<accession>A0A1E3NL31</accession>
<protein>
    <recommendedName>
        <fullName evidence="3">DRBM domain-containing protein</fullName>
    </recommendedName>
</protein>
<evidence type="ECO:0000259" key="3">
    <source>
        <dbReference type="PROSITE" id="PS50137"/>
    </source>
</evidence>
<evidence type="ECO:0000313" key="5">
    <source>
        <dbReference type="Proteomes" id="UP000094455"/>
    </source>
</evidence>
<evidence type="ECO:0000313" key="4">
    <source>
        <dbReference type="EMBL" id="ODQ46844.1"/>
    </source>
</evidence>
<name>A0A1E3NL31_9ASCO</name>
<dbReference type="Proteomes" id="UP000094455">
    <property type="component" value="Unassembled WGS sequence"/>
</dbReference>
<dbReference type="GO" id="GO:0003723">
    <property type="term" value="F:RNA binding"/>
    <property type="evidence" value="ECO:0007669"/>
    <property type="project" value="UniProtKB-UniRule"/>
</dbReference>